<dbReference type="InterPro" id="IPR017850">
    <property type="entry name" value="Alkaline_phosphatase_core_sf"/>
</dbReference>
<dbReference type="SUPFAM" id="SSF53649">
    <property type="entry name" value="Alkaline phosphatase-like"/>
    <property type="match status" value="1"/>
</dbReference>
<protein>
    <submittedName>
        <fullName evidence="1">Alkaline phosphatase family protein</fullName>
    </submittedName>
</protein>
<dbReference type="Pfam" id="PF01663">
    <property type="entry name" value="Phosphodiest"/>
    <property type="match status" value="1"/>
</dbReference>
<dbReference type="Proteomes" id="UP000664293">
    <property type="component" value="Unassembled WGS sequence"/>
</dbReference>
<dbReference type="InterPro" id="IPR002591">
    <property type="entry name" value="Phosphodiest/P_Trfase"/>
</dbReference>
<name>A0ABS3E378_9GAMM</name>
<keyword evidence="2" id="KW-1185">Reference proteome</keyword>
<accession>A0ABS3E378</accession>
<dbReference type="EMBL" id="JAEKJR010000001">
    <property type="protein sequence ID" value="MBN8429745.1"/>
    <property type="molecule type" value="Genomic_DNA"/>
</dbReference>
<gene>
    <name evidence="1" type="ORF">JF535_02655</name>
</gene>
<proteinExistence type="predicted"/>
<dbReference type="Gene3D" id="3.40.720.10">
    <property type="entry name" value="Alkaline Phosphatase, subunit A"/>
    <property type="match status" value="1"/>
</dbReference>
<evidence type="ECO:0000313" key="2">
    <source>
        <dbReference type="Proteomes" id="UP000664293"/>
    </source>
</evidence>
<comment type="caution">
    <text evidence="1">The sequence shown here is derived from an EMBL/GenBank/DDBJ whole genome shotgun (WGS) entry which is preliminary data.</text>
</comment>
<evidence type="ECO:0000313" key="1">
    <source>
        <dbReference type="EMBL" id="MBN8429745.1"/>
    </source>
</evidence>
<organism evidence="1 2">
    <name type="scientific">Microbulbifer salipaludis</name>
    <dbReference type="NCBI Taxonomy" id="187980"/>
    <lineage>
        <taxon>Bacteria</taxon>
        <taxon>Pseudomonadati</taxon>
        <taxon>Pseudomonadota</taxon>
        <taxon>Gammaproteobacteria</taxon>
        <taxon>Cellvibrionales</taxon>
        <taxon>Microbulbiferaceae</taxon>
        <taxon>Microbulbifer</taxon>
    </lineage>
</organism>
<reference evidence="1 2" key="1">
    <citation type="submission" date="2020-12" db="EMBL/GenBank/DDBJ databases">
        <title>Oil enriched cultivation method for isolating marine PHA-producing bacteria.</title>
        <authorList>
            <person name="Zheng W."/>
            <person name="Yu S."/>
            <person name="Huang Y."/>
        </authorList>
    </citation>
    <scope>NUCLEOTIDE SEQUENCE [LARGE SCALE GENOMIC DNA]</scope>
    <source>
        <strain evidence="1 2">SN0-2</strain>
    </source>
</reference>
<sequence>MMHPVVALGLDSADSVAIERWVESGELPNIAKIYHAGKYCALRNYDWYRAETPWTTFLTGASPAATGYWSPIKYDASTYKTKLIHSFDFKKYRPFYAKMPGKKVAVFDMPQTAIDQSVDGIQVLAWGTHSGQTASVSEPPQLWDDIVQKYGPHPLLNNDGGNCYNYARMLQLFEDMKTGIQRRADACVDLIKNKQWDFFLTIFGESHVAGHYFWHLGNSHPINDFLMETAPRNLLLEAFKEIDTAIGRILEVMPRNARLMLFSAHGMGPNTMDLPSIVFLPEFLYRWNFPGKKAIGGVSPKLNKRSITQDFQKKYGMAGALWSTTKERGWLKNWIKRLVAPNTYRKIESHLSLNTLSDSILGPALLRESGRDEPFQCPNWYENLRPEMKAFSLPSFSEGYIRINLKGRDRNGIVSPDEYEELCNELIRELSELKDVATQAKLVDRVVKTRSNPEDTDPNLPDADLVVIWNEDVVSNHVACASIGEIGPVPFWRTGSHRANGFAVLYGDNTDDVAFRDSGHVIDLGETFITLVNGTPSGDTEGVSLVSTSAAAATAE</sequence>